<keyword evidence="5 11" id="KW-0418">Kinase</keyword>
<evidence type="ECO:0000256" key="7">
    <source>
        <dbReference type="PROSITE-ProRule" id="PRU10141"/>
    </source>
</evidence>
<feature type="region of interest" description="Disordered" evidence="8">
    <location>
        <begin position="331"/>
        <end position="390"/>
    </location>
</feature>
<dbReference type="InterPro" id="IPR008271">
    <property type="entry name" value="Ser/Thr_kinase_AS"/>
</dbReference>
<evidence type="ECO:0000256" key="3">
    <source>
        <dbReference type="ARBA" id="ARBA00022679"/>
    </source>
</evidence>
<keyword evidence="2 11" id="KW-0723">Serine/threonine-protein kinase</keyword>
<dbReference type="InterPro" id="IPR000719">
    <property type="entry name" value="Prot_kinase_dom"/>
</dbReference>
<feature type="binding site" evidence="7">
    <location>
        <position position="41"/>
    </location>
    <ligand>
        <name>ATP</name>
        <dbReference type="ChEBI" id="CHEBI:30616"/>
    </ligand>
</feature>
<feature type="compositionally biased region" description="Low complexity" evidence="8">
    <location>
        <begin position="349"/>
        <end position="358"/>
    </location>
</feature>
<keyword evidence="4 7" id="KW-0547">Nucleotide-binding</keyword>
<accession>A0A848KFP2</accession>
<dbReference type="CDD" id="cd14014">
    <property type="entry name" value="STKc_PknB_like"/>
    <property type="match status" value="1"/>
</dbReference>
<reference evidence="11 12" key="2">
    <citation type="submission" date="2020-06" db="EMBL/GenBank/DDBJ databases">
        <title>Antribacter stalactiti gen. nov., sp. nov., a new member of the family Nacardiaceae isolated from a cave.</title>
        <authorList>
            <person name="Kim I.S."/>
        </authorList>
    </citation>
    <scope>NUCLEOTIDE SEQUENCE [LARGE SCALE GENOMIC DNA]</scope>
    <source>
        <strain evidence="11 12">YC2-7</strain>
    </source>
</reference>
<keyword evidence="9" id="KW-0472">Membrane</keyword>
<dbReference type="PROSITE" id="PS00107">
    <property type="entry name" value="PROTEIN_KINASE_ATP"/>
    <property type="match status" value="1"/>
</dbReference>
<evidence type="ECO:0000256" key="5">
    <source>
        <dbReference type="ARBA" id="ARBA00022777"/>
    </source>
</evidence>
<dbReference type="GO" id="GO:0005524">
    <property type="term" value="F:ATP binding"/>
    <property type="evidence" value="ECO:0007669"/>
    <property type="project" value="UniProtKB-UniRule"/>
</dbReference>
<dbReference type="Gene3D" id="1.10.510.10">
    <property type="entry name" value="Transferase(Phosphotransferase) domain 1"/>
    <property type="match status" value="1"/>
</dbReference>
<dbReference type="PANTHER" id="PTHR43289">
    <property type="entry name" value="MITOGEN-ACTIVATED PROTEIN KINASE KINASE KINASE 20-RELATED"/>
    <property type="match status" value="1"/>
</dbReference>
<dbReference type="InterPro" id="IPR011009">
    <property type="entry name" value="Kinase-like_dom_sf"/>
</dbReference>
<dbReference type="Pfam" id="PF00069">
    <property type="entry name" value="Pkinase"/>
    <property type="match status" value="1"/>
</dbReference>
<dbReference type="Proteomes" id="UP000535543">
    <property type="component" value="Unassembled WGS sequence"/>
</dbReference>
<sequence>MISTGSVLAGRYRLGERIGRGGMADVFRADDELLHRPVAVKVFRLDTPAGQDRRRIDAEVRILAALRHPGLVTVFDAGAVDEPGGDTAPFLVMEFIDGPTLGRRLADGPLTAELTGQLGTELSTTLAYIHGNGVVHRDIKPANILLDTESAAGAAKLTDFGIARLLDSTRITMHGMAIGTANYLSPEQATGDPAGPPADVYSLGLVLIECLTGHVAYPGSGIEAAVARLHRPPMIPTDHGPEWTRLLTAMTALSPGDRPSAADVAHTLARQPTPPGPPRPTATALLDAPEQTTPHSSPPLLGRVSRGAWLGLIAAIAAVTALLLFMASTADRSPQTPGPTAPSTSTIEPTTVDSTVVAPPAPPPTSNPDHGPKVDKNKDKGKDKNKGNNK</sequence>
<feature type="transmembrane region" description="Helical" evidence="9">
    <location>
        <begin position="307"/>
        <end position="327"/>
    </location>
</feature>
<dbReference type="PANTHER" id="PTHR43289:SF6">
    <property type="entry name" value="SERINE_THREONINE-PROTEIN KINASE NEKL-3"/>
    <property type="match status" value="1"/>
</dbReference>
<keyword evidence="3" id="KW-0808">Transferase</keyword>
<evidence type="ECO:0000256" key="6">
    <source>
        <dbReference type="ARBA" id="ARBA00022840"/>
    </source>
</evidence>
<feature type="region of interest" description="Disordered" evidence="8">
    <location>
        <begin position="268"/>
        <end position="300"/>
    </location>
</feature>
<comment type="caution">
    <text evidence="11">The sequence shown here is derived from an EMBL/GenBank/DDBJ whole genome shotgun (WGS) entry which is preliminary data.</text>
</comment>
<evidence type="ECO:0000313" key="12">
    <source>
        <dbReference type="Proteomes" id="UP000535543"/>
    </source>
</evidence>
<dbReference type="Gene3D" id="3.30.200.20">
    <property type="entry name" value="Phosphorylase Kinase, domain 1"/>
    <property type="match status" value="1"/>
</dbReference>
<keyword evidence="9" id="KW-0812">Transmembrane</keyword>
<keyword evidence="12" id="KW-1185">Reference proteome</keyword>
<dbReference type="InterPro" id="IPR017441">
    <property type="entry name" value="Protein_kinase_ATP_BS"/>
</dbReference>
<dbReference type="EMBL" id="VCQU01000002">
    <property type="protein sequence ID" value="NMN95030.1"/>
    <property type="molecule type" value="Genomic_DNA"/>
</dbReference>
<dbReference type="GO" id="GO:0004674">
    <property type="term" value="F:protein serine/threonine kinase activity"/>
    <property type="evidence" value="ECO:0007669"/>
    <property type="project" value="UniProtKB-KW"/>
</dbReference>
<dbReference type="SMART" id="SM00220">
    <property type="entry name" value="S_TKc"/>
    <property type="match status" value="1"/>
</dbReference>
<dbReference type="PROSITE" id="PS50011">
    <property type="entry name" value="PROTEIN_KINASE_DOM"/>
    <property type="match status" value="1"/>
</dbReference>
<evidence type="ECO:0000256" key="9">
    <source>
        <dbReference type="SAM" id="Phobius"/>
    </source>
</evidence>
<evidence type="ECO:0000259" key="10">
    <source>
        <dbReference type="PROSITE" id="PS50011"/>
    </source>
</evidence>
<dbReference type="EC" id="2.7.11.1" evidence="1"/>
<evidence type="ECO:0000256" key="4">
    <source>
        <dbReference type="ARBA" id="ARBA00022741"/>
    </source>
</evidence>
<gene>
    <name evidence="11" type="ORF">FGL95_08285</name>
</gene>
<evidence type="ECO:0000256" key="1">
    <source>
        <dbReference type="ARBA" id="ARBA00012513"/>
    </source>
</evidence>
<dbReference type="SUPFAM" id="SSF56112">
    <property type="entry name" value="Protein kinase-like (PK-like)"/>
    <property type="match status" value="1"/>
</dbReference>
<reference evidence="11 12" key="1">
    <citation type="submission" date="2019-05" db="EMBL/GenBank/DDBJ databases">
        <authorList>
            <person name="Lee S.D."/>
        </authorList>
    </citation>
    <scope>NUCLEOTIDE SEQUENCE [LARGE SCALE GENOMIC DNA]</scope>
    <source>
        <strain evidence="11 12">YC2-7</strain>
    </source>
</reference>
<dbReference type="PROSITE" id="PS00108">
    <property type="entry name" value="PROTEIN_KINASE_ST"/>
    <property type="match status" value="1"/>
</dbReference>
<feature type="compositionally biased region" description="Basic and acidic residues" evidence="8">
    <location>
        <begin position="370"/>
        <end position="390"/>
    </location>
</feature>
<dbReference type="RefSeq" id="WP_169585736.1">
    <property type="nucleotide sequence ID" value="NZ_VCQU01000002.1"/>
</dbReference>
<evidence type="ECO:0000256" key="2">
    <source>
        <dbReference type="ARBA" id="ARBA00022527"/>
    </source>
</evidence>
<feature type="domain" description="Protein kinase" evidence="10">
    <location>
        <begin position="12"/>
        <end position="269"/>
    </location>
</feature>
<evidence type="ECO:0000313" key="11">
    <source>
        <dbReference type="EMBL" id="NMN95030.1"/>
    </source>
</evidence>
<dbReference type="AlphaFoldDB" id="A0A848KFP2"/>
<protein>
    <recommendedName>
        <fullName evidence="1">non-specific serine/threonine protein kinase</fullName>
        <ecNumber evidence="1">2.7.11.1</ecNumber>
    </recommendedName>
</protein>
<proteinExistence type="predicted"/>
<keyword evidence="9" id="KW-1133">Transmembrane helix</keyword>
<name>A0A848KFP2_9NOCA</name>
<keyword evidence="6 7" id="KW-0067">ATP-binding</keyword>
<evidence type="ECO:0000256" key="8">
    <source>
        <dbReference type="SAM" id="MobiDB-lite"/>
    </source>
</evidence>
<organism evidence="11 12">
    <name type="scientific">Antrihabitans stalactiti</name>
    <dbReference type="NCBI Taxonomy" id="2584121"/>
    <lineage>
        <taxon>Bacteria</taxon>
        <taxon>Bacillati</taxon>
        <taxon>Actinomycetota</taxon>
        <taxon>Actinomycetes</taxon>
        <taxon>Mycobacteriales</taxon>
        <taxon>Nocardiaceae</taxon>
        <taxon>Antrihabitans</taxon>
    </lineage>
</organism>